<organism evidence="1 2">
    <name type="scientific">Engystomops pustulosus</name>
    <name type="common">Tungara frog</name>
    <name type="synonym">Physalaemus pustulosus</name>
    <dbReference type="NCBI Taxonomy" id="76066"/>
    <lineage>
        <taxon>Eukaryota</taxon>
        <taxon>Metazoa</taxon>
        <taxon>Chordata</taxon>
        <taxon>Craniata</taxon>
        <taxon>Vertebrata</taxon>
        <taxon>Euteleostomi</taxon>
        <taxon>Amphibia</taxon>
        <taxon>Batrachia</taxon>
        <taxon>Anura</taxon>
        <taxon>Neobatrachia</taxon>
        <taxon>Hyloidea</taxon>
        <taxon>Leptodactylidae</taxon>
        <taxon>Leiuperinae</taxon>
        <taxon>Engystomops</taxon>
    </lineage>
</organism>
<accession>A0AAV7CZW3</accession>
<gene>
    <name evidence="1" type="ORF">GDO81_006836</name>
</gene>
<dbReference type="EMBL" id="WNYA01000002">
    <property type="protein sequence ID" value="KAG8590664.1"/>
    <property type="molecule type" value="Genomic_DNA"/>
</dbReference>
<evidence type="ECO:0000313" key="2">
    <source>
        <dbReference type="Proteomes" id="UP000824782"/>
    </source>
</evidence>
<dbReference type="AlphaFoldDB" id="A0AAV7CZW3"/>
<keyword evidence="2" id="KW-1185">Reference proteome</keyword>
<name>A0AAV7CZW3_ENGPU</name>
<protein>
    <submittedName>
        <fullName evidence="1">Uncharacterized protein</fullName>
    </submittedName>
</protein>
<comment type="caution">
    <text evidence="1">The sequence shown here is derived from an EMBL/GenBank/DDBJ whole genome shotgun (WGS) entry which is preliminary data.</text>
</comment>
<dbReference type="Proteomes" id="UP000824782">
    <property type="component" value="Unassembled WGS sequence"/>
</dbReference>
<sequence length="78" mass="8648">MKGMSLQPTLPNNHLSARYLLASTGAQVTSNSRSPRARLEMKRLGTFLMDFTVQKILIKVTFPTSPTRMMSPYTGAMA</sequence>
<evidence type="ECO:0000313" key="1">
    <source>
        <dbReference type="EMBL" id="KAG8590664.1"/>
    </source>
</evidence>
<reference evidence="1" key="1">
    <citation type="thesis" date="2020" institute="ProQuest LLC" country="789 East Eisenhower Parkway, Ann Arbor, MI, USA">
        <title>Comparative Genomics and Chromosome Evolution.</title>
        <authorList>
            <person name="Mudd A.B."/>
        </authorList>
    </citation>
    <scope>NUCLEOTIDE SEQUENCE</scope>
    <source>
        <strain evidence="1">237g6f4</strain>
        <tissue evidence="1">Blood</tissue>
    </source>
</reference>
<proteinExistence type="predicted"/>